<accession>A0ABR3BHC6</accession>
<dbReference type="EMBL" id="JBCLYO010000001">
    <property type="protein sequence ID" value="KAL0097252.1"/>
    <property type="molecule type" value="Genomic_DNA"/>
</dbReference>
<feature type="compositionally biased region" description="Pro residues" evidence="1">
    <location>
        <begin position="344"/>
        <end position="358"/>
    </location>
</feature>
<protein>
    <submittedName>
        <fullName evidence="2">Uncharacterized protein</fullName>
    </submittedName>
</protein>
<name>A0ABR3BHC6_PHYBL</name>
<feature type="compositionally biased region" description="Polar residues" evidence="1">
    <location>
        <begin position="245"/>
        <end position="254"/>
    </location>
</feature>
<feature type="region of interest" description="Disordered" evidence="1">
    <location>
        <begin position="307"/>
        <end position="384"/>
    </location>
</feature>
<gene>
    <name evidence="2" type="ORF">J3Q64DRAFT_1844595</name>
</gene>
<evidence type="ECO:0000313" key="3">
    <source>
        <dbReference type="Proteomes" id="UP001448207"/>
    </source>
</evidence>
<keyword evidence="3" id="KW-1185">Reference proteome</keyword>
<evidence type="ECO:0000256" key="1">
    <source>
        <dbReference type="SAM" id="MobiDB-lite"/>
    </source>
</evidence>
<feature type="compositionally biased region" description="Low complexity" evidence="1">
    <location>
        <begin position="359"/>
        <end position="377"/>
    </location>
</feature>
<reference evidence="2 3" key="1">
    <citation type="submission" date="2024-04" db="EMBL/GenBank/DDBJ databases">
        <title>Symmetric and asymmetric DNA N6-adenine methylation regulates different biological responses in Mucorales.</title>
        <authorList>
            <consortium name="Lawrence Berkeley National Laboratory"/>
            <person name="Lax C."/>
            <person name="Mondo S.J."/>
            <person name="Osorio-Concepcion M."/>
            <person name="Muszewska A."/>
            <person name="Corrochano-Luque M."/>
            <person name="Gutierrez G."/>
            <person name="Riley R."/>
            <person name="Lipzen A."/>
            <person name="Guo J."/>
            <person name="Hundley H."/>
            <person name="Amirebrahimi M."/>
            <person name="Ng V."/>
            <person name="Lorenzo-Gutierrez D."/>
            <person name="Binder U."/>
            <person name="Yang J."/>
            <person name="Song Y."/>
            <person name="Canovas D."/>
            <person name="Navarro E."/>
            <person name="Freitag M."/>
            <person name="Gabaldon T."/>
            <person name="Grigoriev I.V."/>
            <person name="Corrochano L.M."/>
            <person name="Nicolas F.E."/>
            <person name="Garre V."/>
        </authorList>
    </citation>
    <scope>NUCLEOTIDE SEQUENCE [LARGE SCALE GENOMIC DNA]</scope>
    <source>
        <strain evidence="2 3">L51</strain>
    </source>
</reference>
<organism evidence="2 3">
    <name type="scientific">Phycomyces blakesleeanus</name>
    <dbReference type="NCBI Taxonomy" id="4837"/>
    <lineage>
        <taxon>Eukaryota</taxon>
        <taxon>Fungi</taxon>
        <taxon>Fungi incertae sedis</taxon>
        <taxon>Mucoromycota</taxon>
        <taxon>Mucoromycotina</taxon>
        <taxon>Mucoromycetes</taxon>
        <taxon>Mucorales</taxon>
        <taxon>Phycomycetaceae</taxon>
        <taxon>Phycomyces</taxon>
    </lineage>
</organism>
<dbReference type="Proteomes" id="UP001448207">
    <property type="component" value="Unassembled WGS sequence"/>
</dbReference>
<feature type="region of interest" description="Disordered" evidence="1">
    <location>
        <begin position="180"/>
        <end position="254"/>
    </location>
</feature>
<comment type="caution">
    <text evidence="2">The sequence shown here is derived from an EMBL/GenBank/DDBJ whole genome shotgun (WGS) entry which is preliminary data.</text>
</comment>
<sequence>MKIHTIVLGEYGTPPTTFCLYQFRTPLTPPLTSPPTSSVRHSMDKYSNNIDFFCIKDLTTLFFHSISHLNDLLLQLYREHSSYFCKDSTGKSYLMATAVAELATKLHMPLLADLCRQDQQHWSTETTQSLLKSIPGLHPQSPVVVETMFAPMRLDGHESFFVSRHLGAKMIEVQSPVIRLSPPSDPHLKPRELPFNPTVESRLSSSPAALSSSASTSTSKSTLSQSDHPTKRRHLALQDTEEHPSSSVFSNTLPKPSNLLLKRLAPKHGQKAPNLMIFTPSYDQTNTAIHSAPLRAHPTTPHHLLTEQRKRKLTQKTPPHPSTAAASTAPWPQQQSSAIGADFPSPPIVPSQQPPTPQPQVQSQSQSQPQSQSQQQPPTQPSTARLLHPASARLRPTIGTPSTATSMSYPSTKLTAKQQFLQPFELLHDTLEQTKVLKTTLDDQIRRSATLLQGLPSASTVESLVRRQVQDYYQTISFKDQVEECRERVMALEQRVRSSPLKEVIAEREERIEPSESMFELMKRLDYLEQKIDQRQA</sequence>
<feature type="compositionally biased region" description="Low complexity" evidence="1">
    <location>
        <begin position="322"/>
        <end position="338"/>
    </location>
</feature>
<feature type="compositionally biased region" description="Low complexity" evidence="1">
    <location>
        <begin position="201"/>
        <end position="226"/>
    </location>
</feature>
<evidence type="ECO:0000313" key="2">
    <source>
        <dbReference type="EMBL" id="KAL0097252.1"/>
    </source>
</evidence>
<proteinExistence type="predicted"/>